<evidence type="ECO:0000313" key="3">
    <source>
        <dbReference type="Proteomes" id="UP000250266"/>
    </source>
</evidence>
<evidence type="ECO:0000313" key="2">
    <source>
        <dbReference type="EMBL" id="OCK82321.1"/>
    </source>
</evidence>
<dbReference type="AlphaFoldDB" id="A0A8E2EE26"/>
<dbReference type="EMBL" id="KV744892">
    <property type="protein sequence ID" value="OCK82321.1"/>
    <property type="molecule type" value="Genomic_DNA"/>
</dbReference>
<dbReference type="Gene3D" id="3.40.640.10">
    <property type="entry name" value="Type I PLP-dependent aspartate aminotransferase-like (Major domain)"/>
    <property type="match status" value="1"/>
</dbReference>
<dbReference type="InterPro" id="IPR015424">
    <property type="entry name" value="PyrdxlP-dep_Trfase"/>
</dbReference>
<proteinExistence type="predicted"/>
<name>A0A8E2EE26_9PEZI</name>
<dbReference type="InterPro" id="IPR015421">
    <property type="entry name" value="PyrdxlP-dep_Trfase_major"/>
</dbReference>
<accession>A0A8E2EE26</accession>
<protein>
    <recommendedName>
        <fullName evidence="1">Aminotransferase class I/classII large domain-containing protein</fullName>
    </recommendedName>
</protein>
<gene>
    <name evidence="2" type="ORF">K432DRAFT_391390</name>
</gene>
<dbReference type="Proteomes" id="UP000250266">
    <property type="component" value="Unassembled WGS sequence"/>
</dbReference>
<dbReference type="GO" id="GO:0030170">
    <property type="term" value="F:pyridoxal phosphate binding"/>
    <property type="evidence" value="ECO:0007669"/>
    <property type="project" value="InterPro"/>
</dbReference>
<dbReference type="SUPFAM" id="SSF53383">
    <property type="entry name" value="PLP-dependent transferases"/>
    <property type="match status" value="1"/>
</dbReference>
<sequence length="142" mass="16056">MPGLTDGDPGGGILLSRPSYVAFPEDFSWVANSHNPFGRRYSKDAIVTLTRFYNRYKIHMLAGEVYSPCTHDVPGRDIVLFVSVWSFDCSDYINPNYLHFQYGMGKDVTCGGLRMGLFPYSKQEIYASNELNNTIPLVWNGK</sequence>
<dbReference type="OrthoDB" id="7042322at2759"/>
<organism evidence="2 3">
    <name type="scientific">Lepidopterella palustris CBS 459.81</name>
    <dbReference type="NCBI Taxonomy" id="1314670"/>
    <lineage>
        <taxon>Eukaryota</taxon>
        <taxon>Fungi</taxon>
        <taxon>Dikarya</taxon>
        <taxon>Ascomycota</taxon>
        <taxon>Pezizomycotina</taxon>
        <taxon>Dothideomycetes</taxon>
        <taxon>Pleosporomycetidae</taxon>
        <taxon>Mytilinidiales</taxon>
        <taxon>Argynnaceae</taxon>
        <taxon>Lepidopterella</taxon>
    </lineage>
</organism>
<feature type="domain" description="Aminotransferase class I/classII large" evidence="1">
    <location>
        <begin position="29"/>
        <end position="119"/>
    </location>
</feature>
<keyword evidence="3" id="KW-1185">Reference proteome</keyword>
<dbReference type="Pfam" id="PF00155">
    <property type="entry name" value="Aminotran_1_2"/>
    <property type="match status" value="1"/>
</dbReference>
<reference evidence="2 3" key="1">
    <citation type="journal article" date="2016" name="Nat. Commun.">
        <title>Ectomycorrhizal ecology is imprinted in the genome of the dominant symbiotic fungus Cenococcum geophilum.</title>
        <authorList>
            <consortium name="DOE Joint Genome Institute"/>
            <person name="Peter M."/>
            <person name="Kohler A."/>
            <person name="Ohm R.A."/>
            <person name="Kuo A."/>
            <person name="Krutzmann J."/>
            <person name="Morin E."/>
            <person name="Arend M."/>
            <person name="Barry K.W."/>
            <person name="Binder M."/>
            <person name="Choi C."/>
            <person name="Clum A."/>
            <person name="Copeland A."/>
            <person name="Grisel N."/>
            <person name="Haridas S."/>
            <person name="Kipfer T."/>
            <person name="LaButti K."/>
            <person name="Lindquist E."/>
            <person name="Lipzen A."/>
            <person name="Maire R."/>
            <person name="Meier B."/>
            <person name="Mihaltcheva S."/>
            <person name="Molinier V."/>
            <person name="Murat C."/>
            <person name="Poggeler S."/>
            <person name="Quandt C.A."/>
            <person name="Sperisen C."/>
            <person name="Tritt A."/>
            <person name="Tisserant E."/>
            <person name="Crous P.W."/>
            <person name="Henrissat B."/>
            <person name="Nehls U."/>
            <person name="Egli S."/>
            <person name="Spatafora J.W."/>
            <person name="Grigoriev I.V."/>
            <person name="Martin F.M."/>
        </authorList>
    </citation>
    <scope>NUCLEOTIDE SEQUENCE [LARGE SCALE GENOMIC DNA]</scope>
    <source>
        <strain evidence="2 3">CBS 459.81</strain>
    </source>
</reference>
<dbReference type="InterPro" id="IPR004839">
    <property type="entry name" value="Aminotransferase_I/II_large"/>
</dbReference>
<evidence type="ECO:0000259" key="1">
    <source>
        <dbReference type="Pfam" id="PF00155"/>
    </source>
</evidence>